<keyword evidence="8" id="KW-0175">Coiled coil</keyword>
<feature type="coiled-coil region" evidence="8">
    <location>
        <begin position="88"/>
        <end position="115"/>
    </location>
</feature>
<evidence type="ECO:0000313" key="10">
    <source>
        <dbReference type="EMBL" id="MBH1942346.1"/>
    </source>
</evidence>
<sequence length="632" mass="72198">MIEKMKFLSITGPKSDFDRVVNIYLNKYDIHLENALSELSAVHDLKPFVEINPYKDLLLKSEDLVKQIKVHKPSKEFSMTPSQASEIINHTLEMLKDLDQQMKDLKEQQSHYTDLVNQIEPFRHFDYDINKILNLKFIKFRFGKISHEFFNKFSRYVYDNLNSLFFECDSDRDYVWGIYFVPAAHSVKIDAIYASLHFERIILSDEYEGTPEQAYRKVLAKRNEISHKLSAVSKNIQDILNQRADELLTAHSTLITYNNNFDLRKLAACTKEGKKQVFYILCGWITQKDADLIIKDTETDPNINIIIEEGQESETTKPPTKLKNKKVFKPFEMFVKMYGLPAYNEIDPTSFVAITYSLIFGIMFGDAGQGLLLALGGALLYKYKKMAIAAIISMAGVFSIVFGFLYGSIFGFEDLIEPIWLSPMHNVMTVLLTSVGFGVALIMIAMILNIINGIKERRISKVLFDTNGVSGLVFYIAAITCVALLMTGRTLPATILLIIFFGIPLLLIFFREPLERFIEKKAHFFPEHKGMFFVESFFELFEVLLSYVTNTISFLRIGAFALSHAAIMGVVMLLAGVETGDPNIIVIILGNLFVAAMEGLIVGIQVLRLEFYEMFSRFYKGTGKEFKPYKNK</sequence>
<dbReference type="PANTHER" id="PTHR11629:SF63">
    <property type="entry name" value="V-TYPE PROTON ATPASE SUBUNIT A"/>
    <property type="match status" value="1"/>
</dbReference>
<evidence type="ECO:0000256" key="1">
    <source>
        <dbReference type="ARBA" id="ARBA00004141"/>
    </source>
</evidence>
<comment type="caution">
    <text evidence="10">The sequence shown here is derived from an EMBL/GenBank/DDBJ whole genome shotgun (WGS) entry which is preliminary data.</text>
</comment>
<evidence type="ECO:0000313" key="11">
    <source>
        <dbReference type="Proteomes" id="UP000623269"/>
    </source>
</evidence>
<feature type="transmembrane region" description="Helical" evidence="9">
    <location>
        <begin position="462"/>
        <end position="485"/>
    </location>
</feature>
<evidence type="ECO:0000256" key="7">
    <source>
        <dbReference type="ARBA" id="ARBA00023136"/>
    </source>
</evidence>
<dbReference type="InterPro" id="IPR002490">
    <property type="entry name" value="V-ATPase_116kDa_su"/>
</dbReference>
<dbReference type="GO" id="GO:0051117">
    <property type="term" value="F:ATPase binding"/>
    <property type="evidence" value="ECO:0007669"/>
    <property type="project" value="TreeGrafter"/>
</dbReference>
<evidence type="ECO:0000256" key="8">
    <source>
        <dbReference type="SAM" id="Coils"/>
    </source>
</evidence>
<keyword evidence="3" id="KW-0813">Transport</keyword>
<comment type="similarity">
    <text evidence="2">Belongs to the V-ATPase 116 kDa subunit family.</text>
</comment>
<evidence type="ECO:0000256" key="5">
    <source>
        <dbReference type="ARBA" id="ARBA00022989"/>
    </source>
</evidence>
<evidence type="ECO:0000256" key="6">
    <source>
        <dbReference type="ARBA" id="ARBA00023065"/>
    </source>
</evidence>
<dbReference type="AlphaFoldDB" id="A0A8J7HC21"/>
<evidence type="ECO:0000256" key="3">
    <source>
        <dbReference type="ARBA" id="ARBA00022448"/>
    </source>
</evidence>
<feature type="transmembrane region" description="Helical" evidence="9">
    <location>
        <begin position="491"/>
        <end position="510"/>
    </location>
</feature>
<feature type="transmembrane region" description="Helical" evidence="9">
    <location>
        <begin position="584"/>
        <end position="607"/>
    </location>
</feature>
<feature type="transmembrane region" description="Helical" evidence="9">
    <location>
        <begin position="351"/>
        <end position="375"/>
    </location>
</feature>
<dbReference type="Proteomes" id="UP000623269">
    <property type="component" value="Unassembled WGS sequence"/>
</dbReference>
<reference evidence="10" key="1">
    <citation type="submission" date="2020-12" db="EMBL/GenBank/DDBJ databases">
        <title>M. sibirica DSM 26468T genome.</title>
        <authorList>
            <person name="Thieme N."/>
            <person name="Rettenmaier R."/>
            <person name="Zverlov V."/>
            <person name="Liebl W."/>
        </authorList>
    </citation>
    <scope>NUCLEOTIDE SEQUENCE</scope>
    <source>
        <strain evidence="10">DSM 26468</strain>
    </source>
</reference>
<evidence type="ECO:0000256" key="9">
    <source>
        <dbReference type="SAM" id="Phobius"/>
    </source>
</evidence>
<feature type="transmembrane region" description="Helical" evidence="9">
    <location>
        <begin position="387"/>
        <end position="407"/>
    </location>
</feature>
<feature type="transmembrane region" description="Helical" evidence="9">
    <location>
        <begin position="554"/>
        <end position="577"/>
    </location>
</feature>
<feature type="transmembrane region" description="Helical" evidence="9">
    <location>
        <begin position="427"/>
        <end position="450"/>
    </location>
</feature>
<evidence type="ECO:0000256" key="2">
    <source>
        <dbReference type="ARBA" id="ARBA00009904"/>
    </source>
</evidence>
<comment type="subcellular location">
    <subcellularLocation>
        <location evidence="1">Membrane</location>
        <topology evidence="1">Multi-pass membrane protein</topology>
    </subcellularLocation>
</comment>
<protein>
    <submittedName>
        <fullName evidence="10">ATPase</fullName>
    </submittedName>
</protein>
<keyword evidence="11" id="KW-1185">Reference proteome</keyword>
<organism evidence="10 11">
    <name type="scientific">Mobilitalea sibirica</name>
    <dbReference type="NCBI Taxonomy" id="1462919"/>
    <lineage>
        <taxon>Bacteria</taxon>
        <taxon>Bacillati</taxon>
        <taxon>Bacillota</taxon>
        <taxon>Clostridia</taxon>
        <taxon>Lachnospirales</taxon>
        <taxon>Lachnospiraceae</taxon>
        <taxon>Mobilitalea</taxon>
    </lineage>
</organism>
<dbReference type="GO" id="GO:0033179">
    <property type="term" value="C:proton-transporting V-type ATPase, V0 domain"/>
    <property type="evidence" value="ECO:0007669"/>
    <property type="project" value="InterPro"/>
</dbReference>
<name>A0A8J7HC21_9FIRM</name>
<proteinExistence type="inferred from homology"/>
<dbReference type="EMBL" id="JAEAGR010000020">
    <property type="protein sequence ID" value="MBH1942346.1"/>
    <property type="molecule type" value="Genomic_DNA"/>
</dbReference>
<keyword evidence="4 9" id="KW-0812">Transmembrane</keyword>
<keyword evidence="7 9" id="KW-0472">Membrane</keyword>
<dbReference type="GO" id="GO:0046961">
    <property type="term" value="F:proton-transporting ATPase activity, rotational mechanism"/>
    <property type="evidence" value="ECO:0007669"/>
    <property type="project" value="InterPro"/>
</dbReference>
<dbReference type="Pfam" id="PF01496">
    <property type="entry name" value="V_ATPase_I"/>
    <property type="match status" value="1"/>
</dbReference>
<accession>A0A8J7HC21</accession>
<evidence type="ECO:0000256" key="4">
    <source>
        <dbReference type="ARBA" id="ARBA00022692"/>
    </source>
</evidence>
<dbReference type="GO" id="GO:0007035">
    <property type="term" value="P:vacuolar acidification"/>
    <property type="evidence" value="ECO:0007669"/>
    <property type="project" value="TreeGrafter"/>
</dbReference>
<dbReference type="GO" id="GO:0016471">
    <property type="term" value="C:vacuolar proton-transporting V-type ATPase complex"/>
    <property type="evidence" value="ECO:0007669"/>
    <property type="project" value="TreeGrafter"/>
</dbReference>
<gene>
    <name evidence="10" type="ORF">I5677_15700</name>
</gene>
<keyword evidence="5 9" id="KW-1133">Transmembrane helix</keyword>
<dbReference type="PANTHER" id="PTHR11629">
    <property type="entry name" value="VACUOLAR PROTON ATPASES"/>
    <property type="match status" value="1"/>
</dbReference>
<keyword evidence="6" id="KW-0406">Ion transport</keyword>